<accession>A0A8X6K6Y4</accession>
<proteinExistence type="predicted"/>
<dbReference type="Proteomes" id="UP000887116">
    <property type="component" value="Unassembled WGS sequence"/>
</dbReference>
<name>A0A8X6K6Y4_TRICU</name>
<gene>
    <name evidence="1" type="ORF">TNCT_407911</name>
</gene>
<dbReference type="EMBL" id="BMAO01020012">
    <property type="protein sequence ID" value="GFQ64429.1"/>
    <property type="molecule type" value="Genomic_DNA"/>
</dbReference>
<comment type="caution">
    <text evidence="1">The sequence shown here is derived from an EMBL/GenBank/DDBJ whole genome shotgun (WGS) entry which is preliminary data.</text>
</comment>
<evidence type="ECO:0000313" key="1">
    <source>
        <dbReference type="EMBL" id="GFQ64429.1"/>
    </source>
</evidence>
<reference evidence="1" key="1">
    <citation type="submission" date="2020-07" db="EMBL/GenBank/DDBJ databases">
        <title>Multicomponent nature underlies the extraordinary mechanical properties of spider dragline silk.</title>
        <authorList>
            <person name="Kono N."/>
            <person name="Nakamura H."/>
            <person name="Mori M."/>
            <person name="Yoshida Y."/>
            <person name="Ohtoshi R."/>
            <person name="Malay A.D."/>
            <person name="Moran D.A.P."/>
            <person name="Tomita M."/>
            <person name="Numata K."/>
            <person name="Arakawa K."/>
        </authorList>
    </citation>
    <scope>NUCLEOTIDE SEQUENCE</scope>
</reference>
<evidence type="ECO:0008006" key="3">
    <source>
        <dbReference type="Google" id="ProtNLM"/>
    </source>
</evidence>
<protein>
    <recommendedName>
        <fullName evidence="3">Zinc finger protein</fullName>
    </recommendedName>
</protein>
<dbReference type="OrthoDB" id="7852576at2759"/>
<organism evidence="1 2">
    <name type="scientific">Trichonephila clavata</name>
    <name type="common">Joro spider</name>
    <name type="synonym">Nephila clavata</name>
    <dbReference type="NCBI Taxonomy" id="2740835"/>
    <lineage>
        <taxon>Eukaryota</taxon>
        <taxon>Metazoa</taxon>
        <taxon>Ecdysozoa</taxon>
        <taxon>Arthropoda</taxon>
        <taxon>Chelicerata</taxon>
        <taxon>Arachnida</taxon>
        <taxon>Araneae</taxon>
        <taxon>Araneomorphae</taxon>
        <taxon>Entelegynae</taxon>
        <taxon>Araneoidea</taxon>
        <taxon>Nephilidae</taxon>
        <taxon>Trichonephila</taxon>
    </lineage>
</organism>
<evidence type="ECO:0000313" key="2">
    <source>
        <dbReference type="Proteomes" id="UP000887116"/>
    </source>
</evidence>
<sequence length="232" mass="26240">MSSTEAVRYSWEESGMSEDNVAAVEEISYFCTPCSKRYKKTKRLFVPVISLDSCYLCIRCGKAFDSGFSMNKMNSTEAVSYRCDESDITFGSSTQLLHHSYQDSDDRSQRCSHCHKGSAKAFFLERHLKERLCYCFNCMGAFRGKMCPLLFSDYQTLLTCEKCSDGSLPIKYVTLTRYSSVAKLMNLWWLKLDLPLSSGIVKAMSLTSFEASATDDADAIIIMSKVKLVKKL</sequence>
<dbReference type="AlphaFoldDB" id="A0A8X6K6Y4"/>
<keyword evidence="2" id="KW-1185">Reference proteome</keyword>